<protein>
    <recommendedName>
        <fullName evidence="3">Secreted protein</fullName>
    </recommendedName>
</protein>
<feature type="chain" id="PRO_5004315392" description="Secreted protein" evidence="1">
    <location>
        <begin position="17"/>
        <end position="101"/>
    </location>
</feature>
<proteinExistence type="evidence at transcript level"/>
<organism evidence="2">
    <name type="scientific">Macaca fascicularis</name>
    <name type="common">Crab-eating macaque</name>
    <name type="synonym">Cynomolgus monkey</name>
    <dbReference type="NCBI Taxonomy" id="9541"/>
    <lineage>
        <taxon>Eukaryota</taxon>
        <taxon>Metazoa</taxon>
        <taxon>Chordata</taxon>
        <taxon>Craniata</taxon>
        <taxon>Vertebrata</taxon>
        <taxon>Euteleostomi</taxon>
        <taxon>Mammalia</taxon>
        <taxon>Eutheria</taxon>
        <taxon>Euarchontoglires</taxon>
        <taxon>Primates</taxon>
        <taxon>Haplorrhini</taxon>
        <taxon>Catarrhini</taxon>
        <taxon>Cercopithecidae</taxon>
        <taxon>Cercopithecinae</taxon>
        <taxon>Macaca</taxon>
    </lineage>
</organism>
<feature type="signal peptide" evidence="1">
    <location>
        <begin position="1"/>
        <end position="16"/>
    </location>
</feature>
<evidence type="ECO:0008006" key="3">
    <source>
        <dbReference type="Google" id="ProtNLM"/>
    </source>
</evidence>
<reference evidence="2" key="1">
    <citation type="journal article" date="2002" name="BMC Genomics">
        <title>Cynomolgus monkey testicular cDNAs for discovery of novel human genes in the human genome sequence.</title>
        <authorList>
            <person name="Osada N."/>
            <person name="Hida M."/>
            <person name="Kusuda J."/>
            <person name="Tanuma R."/>
            <person name="Hirata M."/>
            <person name="Suto Y."/>
            <person name="Hirai M."/>
            <person name="Terao K."/>
            <person name="Sugano S."/>
            <person name="Hashimoto K."/>
        </authorList>
    </citation>
    <scope>NUCLEOTIDE SEQUENCE</scope>
    <source>
        <tissue evidence="2">Testis</tissue>
    </source>
</reference>
<name>Q8WP25_MACFA</name>
<dbReference type="AlphaFoldDB" id="Q8WP25"/>
<dbReference type="EMBL" id="AB074452">
    <property type="protein sequence ID" value="BAB72083.1"/>
    <property type="molecule type" value="mRNA"/>
</dbReference>
<evidence type="ECO:0000256" key="1">
    <source>
        <dbReference type="SAM" id="SignalP"/>
    </source>
</evidence>
<sequence length="101" mass="11331">MMVIFLIFLVFSKLTAYNCIPCVLLRVNSHLIELFSGGLAWWLMPVTPKFWEAEAGGSLELRSSRPSRATWQNLVSTKNTKISRSQSLVGLRQEECLSLGG</sequence>
<accession>Q8WP25</accession>
<evidence type="ECO:0000313" key="2">
    <source>
        <dbReference type="EMBL" id="BAB72083.1"/>
    </source>
</evidence>
<keyword evidence="1" id="KW-0732">Signal</keyword>